<keyword evidence="2" id="KW-1185">Reference proteome</keyword>
<name>A0ABY9YVA3_9GAMM</name>
<keyword evidence="1" id="KW-0614">Plasmid</keyword>
<accession>A0ABY9YVA3</accession>
<dbReference type="RefSeq" id="WP_311193874.1">
    <property type="nucleotide sequence ID" value="NZ_CP115542.1"/>
</dbReference>
<dbReference type="EMBL" id="CP115542">
    <property type="protein sequence ID" value="WNH54797.1"/>
    <property type="molecule type" value="Genomic_DNA"/>
</dbReference>
<protein>
    <submittedName>
        <fullName evidence="1">Uncharacterized protein</fullName>
    </submittedName>
</protein>
<reference evidence="1 2" key="1">
    <citation type="submission" date="2022-12" db="EMBL/GenBank/DDBJ databases">
        <title>Two new species, Stenotrophomonas aracearum and Stenotrophomonas oahuensis, isolated from Anthurium (Araceae family) in Hawaii.</title>
        <authorList>
            <person name="Chunag S.C."/>
            <person name="Dobhal S."/>
            <person name="Alvarez A."/>
            <person name="Arif M."/>
        </authorList>
    </citation>
    <scope>NUCLEOTIDE SEQUENCE [LARGE SCALE GENOMIC DNA]</scope>
    <source>
        <strain evidence="1 2">A5586</strain>
        <plasmid evidence="1 2">pST01</plasmid>
    </source>
</reference>
<evidence type="ECO:0000313" key="1">
    <source>
        <dbReference type="EMBL" id="WNH54797.1"/>
    </source>
</evidence>
<gene>
    <name evidence="1" type="ORF">PDM29_20855</name>
</gene>
<geneLocation type="plasmid" evidence="1 2">
    <name>pST01</name>
</geneLocation>
<proteinExistence type="predicted"/>
<organism evidence="1 2">
    <name type="scientific">Stenotrophomonas oahuensis</name>
    <dbReference type="NCBI Taxonomy" id="3003271"/>
    <lineage>
        <taxon>Bacteria</taxon>
        <taxon>Pseudomonadati</taxon>
        <taxon>Pseudomonadota</taxon>
        <taxon>Gammaproteobacteria</taxon>
        <taxon>Lysobacterales</taxon>
        <taxon>Lysobacteraceae</taxon>
        <taxon>Stenotrophomonas</taxon>
    </lineage>
</organism>
<evidence type="ECO:0000313" key="2">
    <source>
        <dbReference type="Proteomes" id="UP001302072"/>
    </source>
</evidence>
<sequence>MGKQEAGDKQPSPATYSVIVAPAHLGAAVGRKVLVCGHGLFASLDKSAPKPTEGFIDQPSRRAGPVLTGFKKGETAARLFIAIDERLVHQPKVRYALALDYYLRWGMAHSKAPLVLLGGAESEGTTYIDVMVFSNGTLRDLFEHELPAHDHRDFVISLKVLLRKIADDCPGARIVAAAPLPDWRNDDVEYIGDAPLKALSFRPLGASKAGAPGVKASAAVAIAGLLAYGVQVGYGWKSYSDAGAGYKAEVADPVLSDAGGINNARLELLQRREFYMQEIRPQEALAKKSRQIVSGIATLPGVRINSITFGSSNAGTLNSAAAVDASGAPIAQPVEPNVTMELLVQQSADSALTDAESLMTAISARTGMRLRLQKAQGWSTDETTGIRKLRIEGFTQ</sequence>
<dbReference type="Proteomes" id="UP001302072">
    <property type="component" value="Plasmid pST01"/>
</dbReference>